<evidence type="ECO:0000256" key="10">
    <source>
        <dbReference type="ARBA" id="ARBA00022840"/>
    </source>
</evidence>
<dbReference type="PANTHER" id="PTHR43047">
    <property type="entry name" value="TWO-COMPONENT HISTIDINE PROTEIN KINASE"/>
    <property type="match status" value="1"/>
</dbReference>
<keyword evidence="7 17" id="KW-0812">Transmembrane</keyword>
<dbReference type="FunFam" id="1.10.287.130:FF:000004">
    <property type="entry name" value="Ethylene receptor 1"/>
    <property type="match status" value="1"/>
</dbReference>
<feature type="domain" description="Histidine kinase" evidence="18">
    <location>
        <begin position="301"/>
        <end position="526"/>
    </location>
</feature>
<dbReference type="InterPro" id="IPR003660">
    <property type="entry name" value="HAMP_dom"/>
</dbReference>
<comment type="subcellular location">
    <subcellularLocation>
        <location evidence="2">Membrane</location>
    </subcellularLocation>
</comment>
<keyword evidence="6" id="KW-0808">Transferase</keyword>
<evidence type="ECO:0000313" key="21">
    <source>
        <dbReference type="EMBL" id="MBE9029946.1"/>
    </source>
</evidence>
<keyword evidence="22" id="KW-1185">Reference proteome</keyword>
<dbReference type="Gene3D" id="3.40.50.2300">
    <property type="match status" value="1"/>
</dbReference>
<dbReference type="Gene3D" id="6.10.340.10">
    <property type="match status" value="1"/>
</dbReference>
<evidence type="ECO:0000256" key="5">
    <source>
        <dbReference type="ARBA" id="ARBA00022553"/>
    </source>
</evidence>
<gene>
    <name evidence="21" type="ORF">IQ266_09425</name>
</gene>
<dbReference type="Gene3D" id="3.30.565.10">
    <property type="entry name" value="Histidine kinase-like ATPase, C-terminal domain"/>
    <property type="match status" value="1"/>
</dbReference>
<dbReference type="PRINTS" id="PR00344">
    <property type="entry name" value="BCTRLSENSOR"/>
</dbReference>
<dbReference type="PROSITE" id="PS50885">
    <property type="entry name" value="HAMP"/>
    <property type="match status" value="1"/>
</dbReference>
<evidence type="ECO:0000313" key="22">
    <source>
        <dbReference type="Proteomes" id="UP000625316"/>
    </source>
</evidence>
<evidence type="ECO:0000256" key="11">
    <source>
        <dbReference type="ARBA" id="ARBA00022989"/>
    </source>
</evidence>
<dbReference type="Pfam" id="PF02518">
    <property type="entry name" value="HATPase_c"/>
    <property type="match status" value="1"/>
</dbReference>
<dbReference type="SMART" id="SM00304">
    <property type="entry name" value="HAMP"/>
    <property type="match status" value="1"/>
</dbReference>
<dbReference type="GO" id="GO:0005524">
    <property type="term" value="F:ATP binding"/>
    <property type="evidence" value="ECO:0007669"/>
    <property type="project" value="UniProtKB-KW"/>
</dbReference>
<keyword evidence="13 17" id="KW-0472">Membrane</keyword>
<organism evidence="21 22">
    <name type="scientific">Romeriopsis navalis LEGE 11480</name>
    <dbReference type="NCBI Taxonomy" id="2777977"/>
    <lineage>
        <taxon>Bacteria</taxon>
        <taxon>Bacillati</taxon>
        <taxon>Cyanobacteriota</taxon>
        <taxon>Cyanophyceae</taxon>
        <taxon>Leptolyngbyales</taxon>
        <taxon>Leptolyngbyaceae</taxon>
        <taxon>Romeriopsis</taxon>
        <taxon>Romeriopsis navalis</taxon>
    </lineage>
</organism>
<dbReference type="InterPro" id="IPR001789">
    <property type="entry name" value="Sig_transdc_resp-reg_receiver"/>
</dbReference>
<dbReference type="SUPFAM" id="SSF47384">
    <property type="entry name" value="Homodimeric domain of signal transducing histidine kinase"/>
    <property type="match status" value="1"/>
</dbReference>
<dbReference type="SMART" id="SM00387">
    <property type="entry name" value="HATPase_c"/>
    <property type="match status" value="1"/>
</dbReference>
<evidence type="ECO:0000256" key="9">
    <source>
        <dbReference type="ARBA" id="ARBA00022777"/>
    </source>
</evidence>
<evidence type="ECO:0000256" key="17">
    <source>
        <dbReference type="SAM" id="Phobius"/>
    </source>
</evidence>
<dbReference type="InterPro" id="IPR004358">
    <property type="entry name" value="Sig_transdc_His_kin-like_C"/>
</dbReference>
<dbReference type="PROSITE" id="PS50109">
    <property type="entry name" value="HIS_KIN"/>
    <property type="match status" value="1"/>
</dbReference>
<dbReference type="AlphaFoldDB" id="A0A928VJX3"/>
<evidence type="ECO:0000256" key="14">
    <source>
        <dbReference type="ARBA" id="ARBA00074306"/>
    </source>
</evidence>
<evidence type="ECO:0000256" key="6">
    <source>
        <dbReference type="ARBA" id="ARBA00022679"/>
    </source>
</evidence>
<feature type="domain" description="HAMP" evidence="20">
    <location>
        <begin position="219"/>
        <end position="272"/>
    </location>
</feature>
<comment type="similarity">
    <text evidence="3">In the N-terminal section; belongs to the phytochrome family.</text>
</comment>
<keyword evidence="9" id="KW-0418">Kinase</keyword>
<evidence type="ECO:0000259" key="18">
    <source>
        <dbReference type="PROSITE" id="PS50109"/>
    </source>
</evidence>
<reference evidence="21" key="1">
    <citation type="submission" date="2020-10" db="EMBL/GenBank/DDBJ databases">
        <authorList>
            <person name="Castelo-Branco R."/>
            <person name="Eusebio N."/>
            <person name="Adriana R."/>
            <person name="Vieira A."/>
            <person name="Brugerolle De Fraissinette N."/>
            <person name="Rezende De Castro R."/>
            <person name="Schneider M.P."/>
            <person name="Vasconcelos V."/>
            <person name="Leao P.N."/>
        </authorList>
    </citation>
    <scope>NUCLEOTIDE SEQUENCE</scope>
    <source>
        <strain evidence="21">LEGE 11480</strain>
    </source>
</reference>
<dbReference type="CDD" id="cd16922">
    <property type="entry name" value="HATPase_EvgS-ArcB-TorS-like"/>
    <property type="match status" value="1"/>
</dbReference>
<dbReference type="EC" id="2.7.13.3" evidence="4"/>
<sequence length="770" mass="85498">MSIRKKIIYGYAVAVSIAVLGTAFGLITGNHYQRKALASRQLASQESQLLSRLQLDVLYNRPAKQLAPHVQNPTQFRQESQALITRLQRIERLLTDHNNAGKPATLEGLQTFLETYEIEVKAFHQSTIAFVANTQPLTAQPTGKAAAQQRIVDLVKSPEFVAFIEAPDRMAQLYALATQREATAEQSLTEAEVLRTQIIIGSLSLSVAIAIILALRISRMIAEPLQVVTEMAEIVTRDSNFKLQAPVHNQDETGHLANSLNQLIRRVQQLMEEQHTYTLELEQAKEAANLASQAKSEFLANMSHELRTPLNGILGYAQILDRSPNIHRNDQRGIDIIHQCGTHLLTLINDVLDLAKIEARRLELTPSALNFPAFLQSVVEICQIQAAQKAIQFHYHPTSQLPEGVVVDAQRLRQVLINLLSNAIKFTDRGSVSLRVELGLPGADAAQCPIQFHVEDTGVGIDPAHRRKIFQAFEQVGDRQRQAVGTGLGLAISQQIVELMGGQIQVTSQPGVGSHFFFEVTLPIAHDWASQKLNQDCRRVVGYVGDQQRILVIDDRWENRSVLRNLLEPIGFQIDEAADGQSGLDQIIALPPDLVITDLFMPGMDGFALIQQLRQSNATQHQKVIVSSASVSQRDHKMAIDAGAQDFLAKPIDVNQLLQQVAQQLTLEWRYESTDATDATLAMDQSTAAAASPELILPSADVLQVLLGFAAQGKRRKLLEQLDRLTQREQKYWPFLEPITELANNFDLEAIETQLETYLATTSNEQTPVV</sequence>
<keyword evidence="16" id="KW-0175">Coiled coil</keyword>
<keyword evidence="11 17" id="KW-1133">Transmembrane helix</keyword>
<proteinExistence type="inferred from homology"/>
<dbReference type="InterPro" id="IPR011006">
    <property type="entry name" value="CheY-like_superfamily"/>
</dbReference>
<evidence type="ECO:0000259" key="19">
    <source>
        <dbReference type="PROSITE" id="PS50110"/>
    </source>
</evidence>
<dbReference type="SUPFAM" id="SSF158472">
    <property type="entry name" value="HAMP domain-like"/>
    <property type="match status" value="1"/>
</dbReference>
<evidence type="ECO:0000256" key="8">
    <source>
        <dbReference type="ARBA" id="ARBA00022741"/>
    </source>
</evidence>
<dbReference type="PROSITE" id="PS50110">
    <property type="entry name" value="RESPONSE_REGULATORY"/>
    <property type="match status" value="1"/>
</dbReference>
<comment type="caution">
    <text evidence="21">The sequence shown here is derived from an EMBL/GenBank/DDBJ whole genome shotgun (WGS) entry which is preliminary data.</text>
</comment>
<accession>A0A928VJX3</accession>
<dbReference type="Gene3D" id="1.10.287.130">
    <property type="match status" value="1"/>
</dbReference>
<feature type="modified residue" description="4-aspartylphosphate" evidence="15">
    <location>
        <position position="598"/>
    </location>
</feature>
<evidence type="ECO:0000256" key="3">
    <source>
        <dbReference type="ARBA" id="ARBA00006402"/>
    </source>
</evidence>
<dbReference type="SMART" id="SM00448">
    <property type="entry name" value="REC"/>
    <property type="match status" value="1"/>
</dbReference>
<dbReference type="InterPro" id="IPR005467">
    <property type="entry name" value="His_kinase_dom"/>
</dbReference>
<dbReference type="InterPro" id="IPR036890">
    <property type="entry name" value="HATPase_C_sf"/>
</dbReference>
<keyword evidence="8" id="KW-0547">Nucleotide-binding</keyword>
<evidence type="ECO:0000256" key="15">
    <source>
        <dbReference type="PROSITE-ProRule" id="PRU00169"/>
    </source>
</evidence>
<dbReference type="EMBL" id="JADEXQ010000025">
    <property type="protein sequence ID" value="MBE9029946.1"/>
    <property type="molecule type" value="Genomic_DNA"/>
</dbReference>
<evidence type="ECO:0000256" key="16">
    <source>
        <dbReference type="SAM" id="Coils"/>
    </source>
</evidence>
<dbReference type="Pfam" id="PF00072">
    <property type="entry name" value="Response_reg"/>
    <property type="match status" value="1"/>
</dbReference>
<dbReference type="SUPFAM" id="SSF52172">
    <property type="entry name" value="CheY-like"/>
    <property type="match status" value="1"/>
</dbReference>
<keyword evidence="12" id="KW-0902">Two-component regulatory system</keyword>
<protein>
    <recommendedName>
        <fullName evidence="14">Circadian input-output histidine kinase CikA</fullName>
        <ecNumber evidence="4">2.7.13.3</ecNumber>
    </recommendedName>
</protein>
<name>A0A928VJX3_9CYAN</name>
<dbReference type="InterPro" id="IPR036097">
    <property type="entry name" value="HisK_dim/P_sf"/>
</dbReference>
<keyword evidence="5 15" id="KW-0597">Phosphoprotein</keyword>
<evidence type="ECO:0000256" key="1">
    <source>
        <dbReference type="ARBA" id="ARBA00000085"/>
    </source>
</evidence>
<evidence type="ECO:0000256" key="2">
    <source>
        <dbReference type="ARBA" id="ARBA00004370"/>
    </source>
</evidence>
<evidence type="ECO:0000256" key="4">
    <source>
        <dbReference type="ARBA" id="ARBA00012438"/>
    </source>
</evidence>
<dbReference type="RefSeq" id="WP_264324772.1">
    <property type="nucleotide sequence ID" value="NZ_JADEXQ010000025.1"/>
</dbReference>
<dbReference type="FunFam" id="3.30.565.10:FF:000010">
    <property type="entry name" value="Sensor histidine kinase RcsC"/>
    <property type="match status" value="1"/>
</dbReference>
<keyword evidence="10" id="KW-0067">ATP-binding</keyword>
<feature type="transmembrane region" description="Helical" evidence="17">
    <location>
        <begin position="7"/>
        <end position="27"/>
    </location>
</feature>
<dbReference type="GO" id="GO:0000155">
    <property type="term" value="F:phosphorelay sensor kinase activity"/>
    <property type="evidence" value="ECO:0007669"/>
    <property type="project" value="InterPro"/>
</dbReference>
<dbReference type="SMART" id="SM00388">
    <property type="entry name" value="HisKA"/>
    <property type="match status" value="1"/>
</dbReference>
<dbReference type="SUPFAM" id="SSF55874">
    <property type="entry name" value="ATPase domain of HSP90 chaperone/DNA topoisomerase II/histidine kinase"/>
    <property type="match status" value="1"/>
</dbReference>
<evidence type="ECO:0000259" key="20">
    <source>
        <dbReference type="PROSITE" id="PS50885"/>
    </source>
</evidence>
<feature type="domain" description="Response regulatory" evidence="19">
    <location>
        <begin position="549"/>
        <end position="665"/>
    </location>
</feature>
<feature type="coiled-coil region" evidence="16">
    <location>
        <begin position="260"/>
        <end position="287"/>
    </location>
</feature>
<dbReference type="GO" id="GO:0016020">
    <property type="term" value="C:membrane"/>
    <property type="evidence" value="ECO:0007669"/>
    <property type="project" value="UniProtKB-SubCell"/>
</dbReference>
<dbReference type="CDD" id="cd00082">
    <property type="entry name" value="HisKA"/>
    <property type="match status" value="1"/>
</dbReference>
<dbReference type="InterPro" id="IPR003594">
    <property type="entry name" value="HATPase_dom"/>
</dbReference>
<dbReference type="Proteomes" id="UP000625316">
    <property type="component" value="Unassembled WGS sequence"/>
</dbReference>
<dbReference type="Pfam" id="PF00512">
    <property type="entry name" value="HisKA"/>
    <property type="match status" value="1"/>
</dbReference>
<evidence type="ECO:0000256" key="12">
    <source>
        <dbReference type="ARBA" id="ARBA00023012"/>
    </source>
</evidence>
<comment type="catalytic activity">
    <reaction evidence="1">
        <text>ATP + protein L-histidine = ADP + protein N-phospho-L-histidine.</text>
        <dbReference type="EC" id="2.7.13.3"/>
    </reaction>
</comment>
<dbReference type="InterPro" id="IPR003661">
    <property type="entry name" value="HisK_dim/P_dom"/>
</dbReference>
<evidence type="ECO:0000256" key="13">
    <source>
        <dbReference type="ARBA" id="ARBA00023136"/>
    </source>
</evidence>
<evidence type="ECO:0000256" key="7">
    <source>
        <dbReference type="ARBA" id="ARBA00022692"/>
    </source>
</evidence>